<dbReference type="RefSeq" id="WP_069567687.1">
    <property type="nucleotide sequence ID" value="NZ_CP017157.1"/>
</dbReference>
<reference evidence="2 3" key="1">
    <citation type="submission" date="2016-09" db="EMBL/GenBank/DDBJ databases">
        <title>Complete genome sequencing of Streptomyces lydicus 103 and metabolic pathways analysis of antibiotic biosynthesis.</title>
        <authorList>
            <person name="Jia N."/>
            <person name="Ding M.-Z."/>
            <person name="Gao F."/>
            <person name="Yuan Y.-J."/>
        </authorList>
    </citation>
    <scope>NUCLEOTIDE SEQUENCE [LARGE SCALE GENOMIC DNA]</scope>
    <source>
        <strain evidence="2 3">103</strain>
    </source>
</reference>
<proteinExistence type="predicted"/>
<evidence type="ECO:0000256" key="1">
    <source>
        <dbReference type="SAM" id="MobiDB-lite"/>
    </source>
</evidence>
<accession>A0A1D7VGF0</accession>
<dbReference type="KEGG" id="slc:SL103_05795"/>
<dbReference type="OrthoDB" id="4251214at2"/>
<dbReference type="EMBL" id="CP017157">
    <property type="protein sequence ID" value="AOP45816.1"/>
    <property type="molecule type" value="Genomic_DNA"/>
</dbReference>
<feature type="compositionally biased region" description="Basic and acidic residues" evidence="1">
    <location>
        <begin position="112"/>
        <end position="121"/>
    </location>
</feature>
<dbReference type="AlphaFoldDB" id="A0A1D7VGF0"/>
<evidence type="ECO:0000313" key="3">
    <source>
        <dbReference type="Proteomes" id="UP000094094"/>
    </source>
</evidence>
<evidence type="ECO:0000313" key="2">
    <source>
        <dbReference type="EMBL" id="AOP45816.1"/>
    </source>
</evidence>
<name>A0A1D7VGF0_9ACTN</name>
<feature type="region of interest" description="Disordered" evidence="1">
    <location>
        <begin position="1"/>
        <end position="31"/>
    </location>
</feature>
<feature type="compositionally biased region" description="Pro residues" evidence="1">
    <location>
        <begin position="76"/>
        <end position="94"/>
    </location>
</feature>
<feature type="region of interest" description="Disordered" evidence="1">
    <location>
        <begin position="61"/>
        <end position="128"/>
    </location>
</feature>
<keyword evidence="3" id="KW-1185">Reference proteome</keyword>
<gene>
    <name evidence="2" type="ORF">SL103_05795</name>
</gene>
<organism evidence="2 3">
    <name type="scientific">Streptomyces lydicus</name>
    <dbReference type="NCBI Taxonomy" id="47763"/>
    <lineage>
        <taxon>Bacteria</taxon>
        <taxon>Bacillati</taxon>
        <taxon>Actinomycetota</taxon>
        <taxon>Actinomycetes</taxon>
        <taxon>Kitasatosporales</taxon>
        <taxon>Streptomycetaceae</taxon>
        <taxon>Streptomyces</taxon>
    </lineage>
</organism>
<dbReference type="Proteomes" id="UP000094094">
    <property type="component" value="Chromosome"/>
</dbReference>
<protein>
    <submittedName>
        <fullName evidence="2">Uncharacterized protein</fullName>
    </submittedName>
</protein>
<sequence>MRRSRKTLTPLGPRDGRPASPEPPASGFLTIGGTTYVDPVGSYPLDHRIDGSATLIINDTDRPVTIVTERHRDHPPTAPPSRTAPPSPAVPPAPAGHASSAGHASLVLAPGERIETRRGDSVRISSPY</sequence>
<feature type="compositionally biased region" description="Low complexity" evidence="1">
    <location>
        <begin position="95"/>
        <end position="109"/>
    </location>
</feature>